<gene>
    <name evidence="1" type="ORF">RJ639_042263</name>
</gene>
<sequence length="117" mass="13146">MVKGLVKRRLDHSGVHVLLPNIYASADKWDGVEKVRNGMEQKKVNKKWMGVACEYVAGDSSHLHMEPIESFSTVIGKHLRSLPIRIARINARYAEKAEAGVPNIGMFLDAAWALHFH</sequence>
<reference evidence="1" key="1">
    <citation type="submission" date="2022-12" db="EMBL/GenBank/DDBJ databases">
        <title>Draft genome assemblies for two species of Escallonia (Escalloniales).</title>
        <authorList>
            <person name="Chanderbali A."/>
            <person name="Dervinis C."/>
            <person name="Anghel I."/>
            <person name="Soltis D."/>
            <person name="Soltis P."/>
            <person name="Zapata F."/>
        </authorList>
    </citation>
    <scope>NUCLEOTIDE SEQUENCE</scope>
    <source>
        <strain evidence="1">UCBG64.0493</strain>
        <tissue evidence="1">Leaf</tissue>
    </source>
</reference>
<dbReference type="InterPro" id="IPR046848">
    <property type="entry name" value="E_motif"/>
</dbReference>
<name>A0AA89B7N9_9ASTE</name>
<evidence type="ECO:0000313" key="1">
    <source>
        <dbReference type="EMBL" id="KAK3027587.1"/>
    </source>
</evidence>
<keyword evidence="2" id="KW-1185">Reference proteome</keyword>
<evidence type="ECO:0000313" key="2">
    <source>
        <dbReference type="Proteomes" id="UP001188597"/>
    </source>
</evidence>
<dbReference type="Pfam" id="PF20431">
    <property type="entry name" value="E_motif"/>
    <property type="match status" value="1"/>
</dbReference>
<organism evidence="1 2">
    <name type="scientific">Escallonia herrerae</name>
    <dbReference type="NCBI Taxonomy" id="1293975"/>
    <lineage>
        <taxon>Eukaryota</taxon>
        <taxon>Viridiplantae</taxon>
        <taxon>Streptophyta</taxon>
        <taxon>Embryophyta</taxon>
        <taxon>Tracheophyta</taxon>
        <taxon>Spermatophyta</taxon>
        <taxon>Magnoliopsida</taxon>
        <taxon>eudicotyledons</taxon>
        <taxon>Gunneridae</taxon>
        <taxon>Pentapetalae</taxon>
        <taxon>asterids</taxon>
        <taxon>campanulids</taxon>
        <taxon>Escalloniales</taxon>
        <taxon>Escalloniaceae</taxon>
        <taxon>Escallonia</taxon>
    </lineage>
</organism>
<proteinExistence type="predicted"/>
<protein>
    <submittedName>
        <fullName evidence="1">Uncharacterized protein</fullName>
    </submittedName>
</protein>
<accession>A0AA89B7N9</accession>
<dbReference type="AlphaFoldDB" id="A0AA89B7N9"/>
<dbReference type="EMBL" id="JAVXUP010000453">
    <property type="protein sequence ID" value="KAK3027587.1"/>
    <property type="molecule type" value="Genomic_DNA"/>
</dbReference>
<dbReference type="Proteomes" id="UP001188597">
    <property type="component" value="Unassembled WGS sequence"/>
</dbReference>
<comment type="caution">
    <text evidence="1">The sequence shown here is derived from an EMBL/GenBank/DDBJ whole genome shotgun (WGS) entry which is preliminary data.</text>
</comment>